<reference evidence="2" key="1">
    <citation type="submission" date="2020-07" db="EMBL/GenBank/DDBJ databases">
        <authorList>
            <person name="Nazaruddin N."/>
        </authorList>
    </citation>
    <scope>NUCLEOTIDE SEQUENCE</scope>
</reference>
<dbReference type="EMBL" id="CAJDYZ010009964">
    <property type="protein sequence ID" value="CAD1477332.1"/>
    <property type="molecule type" value="Genomic_DNA"/>
</dbReference>
<dbReference type="Proteomes" id="UP000752696">
    <property type="component" value="Unassembled WGS sequence"/>
</dbReference>
<feature type="signal peptide" evidence="1">
    <location>
        <begin position="1"/>
        <end position="28"/>
    </location>
</feature>
<dbReference type="AlphaFoldDB" id="A0A6V7HBT8"/>
<proteinExistence type="predicted"/>
<accession>A0A6V7HBT8</accession>
<evidence type="ECO:0000256" key="1">
    <source>
        <dbReference type="SAM" id="SignalP"/>
    </source>
</evidence>
<organism evidence="2 3">
    <name type="scientific">Heterotrigona itama</name>
    <dbReference type="NCBI Taxonomy" id="395501"/>
    <lineage>
        <taxon>Eukaryota</taxon>
        <taxon>Metazoa</taxon>
        <taxon>Ecdysozoa</taxon>
        <taxon>Arthropoda</taxon>
        <taxon>Hexapoda</taxon>
        <taxon>Insecta</taxon>
        <taxon>Pterygota</taxon>
        <taxon>Neoptera</taxon>
        <taxon>Endopterygota</taxon>
        <taxon>Hymenoptera</taxon>
        <taxon>Apocrita</taxon>
        <taxon>Aculeata</taxon>
        <taxon>Apoidea</taxon>
        <taxon>Anthophila</taxon>
        <taxon>Apidae</taxon>
        <taxon>Heterotrigona</taxon>
    </lineage>
</organism>
<protein>
    <submittedName>
        <fullName evidence="2">Uncharacterized protein</fullName>
    </submittedName>
</protein>
<gene>
    <name evidence="2" type="ORF">MHI_LOCUS721921</name>
</gene>
<comment type="caution">
    <text evidence="2">The sequence shown here is derived from an EMBL/GenBank/DDBJ whole genome shotgun (WGS) entry which is preliminary data.</text>
</comment>
<keyword evidence="3" id="KW-1185">Reference proteome</keyword>
<sequence length="96" mass="10175">MELYGTGGEILPLAGFFLLLFSPTPSSVSPIVPTCGPHIYNPSEDRILLGSLETMASRITDVEKRLGLDEAGITVGISYSLTEGWSSGMEPKSVTA</sequence>
<name>A0A6V7HBT8_9HYME</name>
<evidence type="ECO:0000313" key="3">
    <source>
        <dbReference type="Proteomes" id="UP000752696"/>
    </source>
</evidence>
<feature type="chain" id="PRO_5027721261" evidence="1">
    <location>
        <begin position="29"/>
        <end position="96"/>
    </location>
</feature>
<keyword evidence="1" id="KW-0732">Signal</keyword>
<evidence type="ECO:0000313" key="2">
    <source>
        <dbReference type="EMBL" id="CAD1477332.1"/>
    </source>
</evidence>